<dbReference type="GO" id="GO:0046872">
    <property type="term" value="F:metal ion binding"/>
    <property type="evidence" value="ECO:0007669"/>
    <property type="project" value="UniProtKB-KW"/>
</dbReference>
<dbReference type="Proteomes" id="UP000053411">
    <property type="component" value="Unassembled WGS sequence"/>
</dbReference>
<dbReference type="InterPro" id="IPR026992">
    <property type="entry name" value="DIOX_N"/>
</dbReference>
<keyword evidence="2" id="KW-0479">Metal-binding</keyword>
<reference evidence="4 5" key="1">
    <citation type="submission" date="2015-01" db="EMBL/GenBank/DDBJ databases">
        <title>The Genome Sequence of Fonsecaea multimorphosa CBS 102226.</title>
        <authorList>
            <consortium name="The Broad Institute Genomics Platform"/>
            <person name="Cuomo C."/>
            <person name="de Hoog S."/>
            <person name="Gorbushina A."/>
            <person name="Stielow B."/>
            <person name="Teixiera M."/>
            <person name="Abouelleil A."/>
            <person name="Chapman S.B."/>
            <person name="Priest M."/>
            <person name="Young S.K."/>
            <person name="Wortman J."/>
            <person name="Nusbaum C."/>
            <person name="Birren B."/>
        </authorList>
    </citation>
    <scope>NUCLEOTIDE SEQUENCE [LARGE SCALE GENOMIC DNA]</scope>
    <source>
        <strain evidence="4 5">CBS 102226</strain>
    </source>
</reference>
<dbReference type="InterPro" id="IPR027443">
    <property type="entry name" value="IPNS-like_sf"/>
</dbReference>
<gene>
    <name evidence="4" type="ORF">Z520_05414</name>
</gene>
<evidence type="ECO:0000259" key="3">
    <source>
        <dbReference type="PROSITE" id="PS51471"/>
    </source>
</evidence>
<protein>
    <recommendedName>
        <fullName evidence="3">Fe2OG dioxygenase domain-containing protein</fullName>
    </recommendedName>
</protein>
<dbReference type="RefSeq" id="XP_016633076.1">
    <property type="nucleotide sequence ID" value="XM_016775917.1"/>
</dbReference>
<comment type="similarity">
    <text evidence="1 2">Belongs to the iron/ascorbate-dependent oxidoreductase family.</text>
</comment>
<dbReference type="AlphaFoldDB" id="A0A0D2KQJ8"/>
<evidence type="ECO:0000256" key="2">
    <source>
        <dbReference type="RuleBase" id="RU003682"/>
    </source>
</evidence>
<dbReference type="PROSITE" id="PS51471">
    <property type="entry name" value="FE2OG_OXY"/>
    <property type="match status" value="1"/>
</dbReference>
<dbReference type="Pfam" id="PF03171">
    <property type="entry name" value="2OG-FeII_Oxy"/>
    <property type="match status" value="1"/>
</dbReference>
<accession>A0A0D2KQJ8</accession>
<dbReference type="GO" id="GO:0044283">
    <property type="term" value="P:small molecule biosynthetic process"/>
    <property type="evidence" value="ECO:0007669"/>
    <property type="project" value="UniProtKB-ARBA"/>
</dbReference>
<dbReference type="EMBL" id="KN848070">
    <property type="protein sequence ID" value="KIX98953.1"/>
    <property type="molecule type" value="Genomic_DNA"/>
</dbReference>
<evidence type="ECO:0000256" key="1">
    <source>
        <dbReference type="ARBA" id="ARBA00008056"/>
    </source>
</evidence>
<dbReference type="SUPFAM" id="SSF51197">
    <property type="entry name" value="Clavaminate synthase-like"/>
    <property type="match status" value="1"/>
</dbReference>
<dbReference type="STRING" id="1442371.A0A0D2KQJ8"/>
<dbReference type="InterPro" id="IPR044861">
    <property type="entry name" value="IPNS-like_FE2OG_OXY"/>
</dbReference>
<keyword evidence="2" id="KW-0408">Iron</keyword>
<dbReference type="InterPro" id="IPR050231">
    <property type="entry name" value="Iron_ascorbate_oxido_reductase"/>
</dbReference>
<evidence type="ECO:0000313" key="4">
    <source>
        <dbReference type="EMBL" id="KIX98953.1"/>
    </source>
</evidence>
<dbReference type="PANTHER" id="PTHR47990">
    <property type="entry name" value="2-OXOGLUTARATE (2OG) AND FE(II)-DEPENDENT OXYGENASE SUPERFAMILY PROTEIN-RELATED"/>
    <property type="match status" value="1"/>
</dbReference>
<dbReference type="Gene3D" id="2.60.120.330">
    <property type="entry name" value="B-lactam Antibiotic, Isopenicillin N Synthase, Chain"/>
    <property type="match status" value="1"/>
</dbReference>
<sequence>METAVNENDLQIPVRYESRSTCVCSVANIIPKQLIDISSFESGDSATKLAVAKALTHGFQTSGFVYLKNHRIPQSEIDSLFSTAAAFFNRPQHEKNQLSWGMQGRSSSPGYTAYGGEKLSQSLDQAEIDRLRASNPDMKEALDVGLERIEGAADNKWPGEIDRGIVEMKLVIQGFFERCRQTQVVVMRAIALGLGLEERYFDALVDEADNTLRCLHYPPARAEVFERSKDAVRAGAHSDYGALTLLFQDDRGGLQICSPNGRFVDATPVPGTIVVNAGDLLSRWANDKIKSTVHRVVQPPMSPDALVGDLYPSRYSVAYFCNPNLDTVIQALPGTWEETGLQKYEPITAREWLMRRLILSHTKQATALPVHIQA</sequence>
<dbReference type="GO" id="GO:0016491">
    <property type="term" value="F:oxidoreductase activity"/>
    <property type="evidence" value="ECO:0007669"/>
    <property type="project" value="UniProtKB-KW"/>
</dbReference>
<keyword evidence="5" id="KW-1185">Reference proteome</keyword>
<dbReference type="OrthoDB" id="288590at2759"/>
<proteinExistence type="inferred from homology"/>
<dbReference type="InterPro" id="IPR005123">
    <property type="entry name" value="Oxoglu/Fe-dep_dioxygenase_dom"/>
</dbReference>
<dbReference type="Pfam" id="PF14226">
    <property type="entry name" value="DIOX_N"/>
    <property type="match status" value="1"/>
</dbReference>
<name>A0A0D2KQJ8_9EURO</name>
<dbReference type="GeneID" id="27711160"/>
<dbReference type="PRINTS" id="PR00682">
    <property type="entry name" value="IPNSYNTHASE"/>
</dbReference>
<evidence type="ECO:0000313" key="5">
    <source>
        <dbReference type="Proteomes" id="UP000053411"/>
    </source>
</evidence>
<feature type="domain" description="Fe2OG dioxygenase" evidence="3">
    <location>
        <begin position="207"/>
        <end position="323"/>
    </location>
</feature>
<organism evidence="4 5">
    <name type="scientific">Fonsecaea multimorphosa CBS 102226</name>
    <dbReference type="NCBI Taxonomy" id="1442371"/>
    <lineage>
        <taxon>Eukaryota</taxon>
        <taxon>Fungi</taxon>
        <taxon>Dikarya</taxon>
        <taxon>Ascomycota</taxon>
        <taxon>Pezizomycotina</taxon>
        <taxon>Eurotiomycetes</taxon>
        <taxon>Chaetothyriomycetidae</taxon>
        <taxon>Chaetothyriales</taxon>
        <taxon>Herpotrichiellaceae</taxon>
        <taxon>Fonsecaea</taxon>
    </lineage>
</organism>
<dbReference type="VEuPathDB" id="FungiDB:Z520_05414"/>
<keyword evidence="2" id="KW-0560">Oxidoreductase</keyword>